<evidence type="ECO:0000313" key="2">
    <source>
        <dbReference type="EMBL" id="KAG2222971.1"/>
    </source>
</evidence>
<keyword evidence="3" id="KW-1185">Reference proteome</keyword>
<comment type="caution">
    <text evidence="2">The sequence shown here is derived from an EMBL/GenBank/DDBJ whole genome shotgun (WGS) entry which is preliminary data.</text>
</comment>
<dbReference type="Proteomes" id="UP000646827">
    <property type="component" value="Unassembled WGS sequence"/>
</dbReference>
<proteinExistence type="predicted"/>
<dbReference type="AlphaFoldDB" id="A0A8H7S5C8"/>
<evidence type="ECO:0000313" key="3">
    <source>
        <dbReference type="Proteomes" id="UP000646827"/>
    </source>
</evidence>
<feature type="region of interest" description="Disordered" evidence="1">
    <location>
        <begin position="1"/>
        <end position="30"/>
    </location>
</feature>
<reference evidence="2 3" key="1">
    <citation type="submission" date="2020-12" db="EMBL/GenBank/DDBJ databases">
        <title>Metabolic potential, ecology and presence of endohyphal bacteria is reflected in genomic diversity of Mucoromycotina.</title>
        <authorList>
            <person name="Muszewska A."/>
            <person name="Okrasinska A."/>
            <person name="Steczkiewicz K."/>
            <person name="Drgas O."/>
            <person name="Orlowska M."/>
            <person name="Perlinska-Lenart U."/>
            <person name="Aleksandrzak-Piekarczyk T."/>
            <person name="Szatraj K."/>
            <person name="Zielenkiewicz U."/>
            <person name="Pilsyk S."/>
            <person name="Malc E."/>
            <person name="Mieczkowski P."/>
            <person name="Kruszewska J.S."/>
            <person name="Biernat P."/>
            <person name="Pawlowska J."/>
        </authorList>
    </citation>
    <scope>NUCLEOTIDE SEQUENCE [LARGE SCALE GENOMIC DNA]</scope>
    <source>
        <strain evidence="2 3">CBS 142.35</strain>
    </source>
</reference>
<gene>
    <name evidence="2" type="ORF">INT45_012949</name>
</gene>
<evidence type="ECO:0000256" key="1">
    <source>
        <dbReference type="SAM" id="MobiDB-lite"/>
    </source>
</evidence>
<protein>
    <submittedName>
        <fullName evidence="2">Uncharacterized protein</fullName>
    </submittedName>
</protein>
<dbReference type="OrthoDB" id="2297084at2759"/>
<feature type="compositionally biased region" description="Low complexity" evidence="1">
    <location>
        <begin position="17"/>
        <end position="30"/>
    </location>
</feature>
<organism evidence="2 3">
    <name type="scientific">Circinella minor</name>
    <dbReference type="NCBI Taxonomy" id="1195481"/>
    <lineage>
        <taxon>Eukaryota</taxon>
        <taxon>Fungi</taxon>
        <taxon>Fungi incertae sedis</taxon>
        <taxon>Mucoromycota</taxon>
        <taxon>Mucoromycotina</taxon>
        <taxon>Mucoromycetes</taxon>
        <taxon>Mucorales</taxon>
        <taxon>Lichtheimiaceae</taxon>
        <taxon>Circinella</taxon>
    </lineage>
</organism>
<accession>A0A8H7S5C8</accession>
<dbReference type="EMBL" id="JAEPRB010000071">
    <property type="protein sequence ID" value="KAG2222971.1"/>
    <property type="molecule type" value="Genomic_DNA"/>
</dbReference>
<sequence length="427" mass="49258">MSENYDFNPYSFYNPPSQQQQQQNEQQQISFSQSLPSFSPHFNFSFPPPFPLPTTPIQQTLHEEQRYSKQQRVCSSDNYTADYNVCQQPLQLHSEQERLQKLRLAEYFGASEDIEQSDQQLMYNGTPINKRKKQHNEHDTFESQPHYKIDKPFTTVNEVDNNVIIDSDLSSVSSYVTAPEEPIMDDDNDLKHKRYYKELIKKYGRSPGKAYVNKPSVESYIDLPCQSGQLFNDQVNREAVVAIVEHFSLAQTLIIRDRNNYIMRTQGSVEQEELSKLMMHAIVSMGVGLYLCDNVYGTRFYVTLKLKGKRFRGRAKELYETMAKIVPSPDRLVRTHDLHVTVARFPITNDVDLKKLLKIVTDTGNGLRQAVTHDPLIGYLNTATVDEGFIGANTRNNLNNNIGIIREKIRRDLKDNGFHDEGYPGQK</sequence>
<name>A0A8H7S5C8_9FUNG</name>